<dbReference type="PROSITE" id="PS50883">
    <property type="entry name" value="EAL"/>
    <property type="match status" value="1"/>
</dbReference>
<dbReference type="EMBL" id="LR134149">
    <property type="protein sequence ID" value="VEA43467.1"/>
    <property type="molecule type" value="Genomic_DNA"/>
</dbReference>
<comment type="pathway">
    <text evidence="2">Purine metabolism; 3',5'-cyclic di-GMP biosynthesis.</text>
</comment>
<dbReference type="NCBIfam" id="TIGR00254">
    <property type="entry name" value="GGDEF"/>
    <property type="match status" value="1"/>
</dbReference>
<keyword evidence="10" id="KW-0973">c-di-GMP</keyword>
<evidence type="ECO:0000256" key="4">
    <source>
        <dbReference type="ARBA" id="ARBA00010927"/>
    </source>
</evidence>
<feature type="transmembrane region" description="Helical" evidence="17">
    <location>
        <begin position="141"/>
        <end position="163"/>
    </location>
</feature>
<dbReference type="Pfam" id="PF03707">
    <property type="entry name" value="MHYT"/>
    <property type="match status" value="3"/>
</dbReference>
<keyword evidence="17" id="KW-0472">Membrane</keyword>
<dbReference type="CDD" id="cd01949">
    <property type="entry name" value="GGDEF"/>
    <property type="match status" value="1"/>
</dbReference>
<feature type="domain" description="GGDEF" evidence="19">
    <location>
        <begin position="291"/>
        <end position="423"/>
    </location>
</feature>
<keyword evidence="17" id="KW-0812">Transmembrane</keyword>
<feature type="transmembrane region" description="Helical" evidence="17">
    <location>
        <begin position="77"/>
        <end position="99"/>
    </location>
</feature>
<dbReference type="PANTHER" id="PTHR44757">
    <property type="entry name" value="DIGUANYLATE CYCLASE DGCP"/>
    <property type="match status" value="1"/>
</dbReference>
<evidence type="ECO:0000256" key="3">
    <source>
        <dbReference type="ARBA" id="ARBA00005186"/>
    </source>
</evidence>
<dbReference type="SUPFAM" id="SSF55073">
    <property type="entry name" value="Nucleotide cyclase"/>
    <property type="match status" value="1"/>
</dbReference>
<comment type="similarity">
    <text evidence="4">Belongs to the YdiV family.</text>
</comment>
<sequence>MPVSEYNHILVAVSFAVAIFASYTALNMAGRVAGSARSNARIWLMGGGFALGVGIWAMHFVGMLAMDHAMNMRFDPFLTGLSMLIAIGSSLFALWLVSAEKLRLRRLLPGALVMGLGISAMHYTGMAALQFASIIVWNSAWVALSIIIALLASCGALWLTFRLRHEGTDVALRRAGAAVLMGIAIAGMHYAGMKAAHFPQNWPMEHRGVDSNWLAVLVSVVALTILGITLLVSLFDARLQARTALLASSLAQANQELAQLALHDTLTRLPNRVLLEDRLEQAISKANRESTSFALLFMDLDGFKAVNDAYGHDIGDKLLVAVTHRLNQPLSGQFTLARIGGDEFVLLAEVSAPDEAASLASALVHSIDAPFTIDPYELVVTLSVGIALYPLDGKNERELMFNADAAMYHTKHTGRNGYHFFQPSMNMLAQTQLQLMNDLWLALERQELRLVYQPKFQAPAGPIVGFEALLRWYHPKQGVLNPDQFLPLAEKTGLIVTIGSWVIDEACRQLREWHLQGYALWSVAVNLSALQFEQPGLVDTITRSLARHSIRPDLLILEITETTAMNKPEQSVAILTRLTEMGVKASIDDFGTGYSSLLYLKRLPACELKIDRAFVHELSEASDGATIVAAIVALAKALNLQIVAEGVENETQQQFLTQLGCHTLQGSCLASRVRQRKLLAIFGTLPIYSQGQYIISTQNNLRLLRLLFIWH</sequence>
<evidence type="ECO:0000313" key="21">
    <source>
        <dbReference type="EMBL" id="VEA43467.1"/>
    </source>
</evidence>
<dbReference type="InterPro" id="IPR001633">
    <property type="entry name" value="EAL_dom"/>
</dbReference>
<evidence type="ECO:0000256" key="14">
    <source>
        <dbReference type="ARBA" id="ARBA00045634"/>
    </source>
</evidence>
<organism evidence="21 22">
    <name type="scientific">Salmonella enterica I</name>
    <dbReference type="NCBI Taxonomy" id="59201"/>
    <lineage>
        <taxon>Bacteria</taxon>
        <taxon>Pseudomonadati</taxon>
        <taxon>Pseudomonadota</taxon>
        <taxon>Gammaproteobacteria</taxon>
        <taxon>Enterobacterales</taxon>
        <taxon>Enterobacteriaceae</taxon>
        <taxon>Salmonella</taxon>
    </lineage>
</organism>
<dbReference type="Gene3D" id="3.20.20.450">
    <property type="entry name" value="EAL domain"/>
    <property type="match status" value="1"/>
</dbReference>
<dbReference type="SUPFAM" id="SSF141868">
    <property type="entry name" value="EAL domain-like"/>
    <property type="match status" value="1"/>
</dbReference>
<dbReference type="InterPro" id="IPR035919">
    <property type="entry name" value="EAL_sf"/>
</dbReference>
<keyword evidence="11" id="KW-0135">Cellulose biosynthesis</keyword>
<dbReference type="Pfam" id="PF00563">
    <property type="entry name" value="EAL"/>
    <property type="match status" value="1"/>
</dbReference>
<dbReference type="InterPro" id="IPR052155">
    <property type="entry name" value="Biofilm_reg_signaling"/>
</dbReference>
<dbReference type="EC" id="3.1.4.52" evidence="7"/>
<dbReference type="InterPro" id="IPR000160">
    <property type="entry name" value="GGDEF_dom"/>
</dbReference>
<dbReference type="GO" id="GO:0030244">
    <property type="term" value="P:cellulose biosynthetic process"/>
    <property type="evidence" value="ECO:0007669"/>
    <property type="project" value="UniProtKB-KW"/>
</dbReference>
<dbReference type="GO" id="GO:0016301">
    <property type="term" value="F:kinase activity"/>
    <property type="evidence" value="ECO:0007669"/>
    <property type="project" value="UniProtKB-KW"/>
</dbReference>
<dbReference type="GO" id="GO:0052621">
    <property type="term" value="F:diguanylate cyclase activity"/>
    <property type="evidence" value="ECO:0007669"/>
    <property type="project" value="UniProtKB-EC"/>
</dbReference>
<feature type="transmembrane region" description="Helical" evidence="17">
    <location>
        <begin position="213"/>
        <end position="235"/>
    </location>
</feature>
<feature type="domain" description="EAL" evidence="18">
    <location>
        <begin position="432"/>
        <end position="686"/>
    </location>
</feature>
<evidence type="ECO:0000259" key="19">
    <source>
        <dbReference type="PROSITE" id="PS50887"/>
    </source>
</evidence>
<comment type="catalytic activity">
    <reaction evidence="15">
        <text>3',3'-c-di-GMP + H2O = 5'-phosphoguanylyl(3'-&gt;5')guanosine + H(+)</text>
        <dbReference type="Rhea" id="RHEA:24902"/>
        <dbReference type="ChEBI" id="CHEBI:15377"/>
        <dbReference type="ChEBI" id="CHEBI:15378"/>
        <dbReference type="ChEBI" id="CHEBI:58754"/>
        <dbReference type="ChEBI" id="CHEBI:58805"/>
        <dbReference type="EC" id="3.1.4.52"/>
    </reaction>
    <physiologicalReaction direction="left-to-right" evidence="15">
        <dbReference type="Rhea" id="RHEA:24903"/>
    </physiologicalReaction>
</comment>
<feature type="transmembrane region" description="Helical" evidence="17">
    <location>
        <begin position="6"/>
        <end position="30"/>
    </location>
</feature>
<dbReference type="InterPro" id="IPR005330">
    <property type="entry name" value="MHYT_dom"/>
</dbReference>
<comment type="pathway">
    <text evidence="3">Glycan metabolism; bacterial cellulose biosynthesis.</text>
</comment>
<reference evidence="21 22" key="1">
    <citation type="submission" date="2018-12" db="EMBL/GenBank/DDBJ databases">
        <authorList>
            <consortium name="Pathogen Informatics"/>
        </authorList>
    </citation>
    <scope>NUCLEOTIDE SEQUENCE [LARGE SCALE GENOMIC DNA]</scope>
    <source>
        <strain evidence="21 22">NCTC8272</strain>
    </source>
</reference>
<dbReference type="SMART" id="SM00267">
    <property type="entry name" value="GGDEF"/>
    <property type="match status" value="1"/>
</dbReference>
<accession>A0A3S4FEB1</accession>
<comment type="cofactor">
    <cofactor evidence="1">
        <name>Mg(2+)</name>
        <dbReference type="ChEBI" id="CHEBI:18420"/>
    </cofactor>
</comment>
<evidence type="ECO:0000259" key="20">
    <source>
        <dbReference type="PROSITE" id="PS50924"/>
    </source>
</evidence>
<evidence type="ECO:0000256" key="1">
    <source>
        <dbReference type="ARBA" id="ARBA00001946"/>
    </source>
</evidence>
<proteinExistence type="inferred from homology"/>
<dbReference type="InterPro" id="IPR043128">
    <property type="entry name" value="Rev_trsase/Diguanyl_cyclase"/>
</dbReference>
<evidence type="ECO:0000256" key="11">
    <source>
        <dbReference type="ARBA" id="ARBA00022916"/>
    </source>
</evidence>
<dbReference type="Proteomes" id="UP000277214">
    <property type="component" value="Chromosome 1"/>
</dbReference>
<name>A0A3S4FEB1_SALET</name>
<dbReference type="PROSITE" id="PS50924">
    <property type="entry name" value="MHYT"/>
    <property type="match status" value="1"/>
</dbReference>
<evidence type="ECO:0000256" key="5">
    <source>
        <dbReference type="ARBA" id="ARBA00011576"/>
    </source>
</evidence>
<protein>
    <recommendedName>
        <fullName evidence="9">Anti-FlhC(2)FlhD(4) factor YdiV</fullName>
        <ecNumber evidence="8">2.7.7.65</ecNumber>
        <ecNumber evidence="7">3.1.4.52</ecNumber>
    </recommendedName>
    <alternativeName>
        <fullName evidence="12">Cellulose synthesis regulatory protein</fullName>
    </alternativeName>
    <alternativeName>
        <fullName evidence="16">Probable diguanylate cyclase DgcQ</fullName>
    </alternativeName>
</protein>
<feature type="transmembrane region" description="Helical" evidence="17">
    <location>
        <begin position="175"/>
        <end position="193"/>
    </location>
</feature>
<evidence type="ECO:0000313" key="22">
    <source>
        <dbReference type="Proteomes" id="UP000277214"/>
    </source>
</evidence>
<keyword evidence="17" id="KW-1133">Transmembrane helix</keyword>
<evidence type="ECO:0000256" key="9">
    <source>
        <dbReference type="ARBA" id="ARBA00018009"/>
    </source>
</evidence>
<evidence type="ECO:0000256" key="7">
    <source>
        <dbReference type="ARBA" id="ARBA00012282"/>
    </source>
</evidence>
<feature type="domain" description="MHYT" evidence="20">
    <location>
        <begin position="6"/>
        <end position="199"/>
    </location>
</feature>
<evidence type="ECO:0000256" key="6">
    <source>
        <dbReference type="ARBA" id="ARBA00011738"/>
    </source>
</evidence>
<dbReference type="PANTHER" id="PTHR44757:SF2">
    <property type="entry name" value="BIOFILM ARCHITECTURE MAINTENANCE PROTEIN MBAA"/>
    <property type="match status" value="1"/>
</dbReference>
<evidence type="ECO:0000256" key="16">
    <source>
        <dbReference type="ARBA" id="ARBA00073614"/>
    </source>
</evidence>
<evidence type="ECO:0000256" key="10">
    <source>
        <dbReference type="ARBA" id="ARBA00022636"/>
    </source>
</evidence>
<dbReference type="PROSITE" id="PS50887">
    <property type="entry name" value="GGDEF"/>
    <property type="match status" value="1"/>
</dbReference>
<keyword evidence="21" id="KW-0378">Hydrolase</keyword>
<dbReference type="GO" id="GO:0071732">
    <property type="term" value="P:cellular response to nitric oxide"/>
    <property type="evidence" value="ECO:0007669"/>
    <property type="project" value="UniProtKB-ARBA"/>
</dbReference>
<comment type="function">
    <text evidence="14">Catalyzes the synthesis of cyclic-di-GMP (c-di-GMP) via the condensation of 2 GTP molecules. Cyclic-di-GMP is a second messenger which controls cell surface-associated traits in bacteria. Involved in the regulation of cellulose production.</text>
</comment>
<dbReference type="FunFam" id="3.30.70.270:FF:000001">
    <property type="entry name" value="Diguanylate cyclase domain protein"/>
    <property type="match status" value="1"/>
</dbReference>
<comment type="subunit">
    <text evidence="5">Interacts with FlhD in the FlhC(2)FlhD(4) heterohexamer, inhibiting its ability to activate transcription.</text>
</comment>
<evidence type="ECO:0000256" key="8">
    <source>
        <dbReference type="ARBA" id="ARBA00012528"/>
    </source>
</evidence>
<dbReference type="CDD" id="cd01948">
    <property type="entry name" value="EAL"/>
    <property type="match status" value="1"/>
</dbReference>
<feature type="transmembrane region" description="Helical" evidence="17">
    <location>
        <begin position="111"/>
        <end position="135"/>
    </location>
</feature>
<comment type="subunit">
    <text evidence="6">Homodimer.</text>
</comment>
<gene>
    <name evidence="21" type="primary">gmr_4</name>
    <name evidence="21" type="ORF">NCTC8272_04967</name>
</gene>
<dbReference type="AlphaFoldDB" id="A0A3S4FEB1"/>
<feature type="transmembrane region" description="Helical" evidence="17">
    <location>
        <begin position="42"/>
        <end position="65"/>
    </location>
</feature>
<dbReference type="Pfam" id="PF00990">
    <property type="entry name" value="GGDEF"/>
    <property type="match status" value="1"/>
</dbReference>
<keyword evidence="21" id="KW-0808">Transferase</keyword>
<evidence type="ECO:0000256" key="17">
    <source>
        <dbReference type="PROSITE-ProRule" id="PRU00244"/>
    </source>
</evidence>
<evidence type="ECO:0000256" key="13">
    <source>
        <dbReference type="ARBA" id="ARBA00034247"/>
    </source>
</evidence>
<evidence type="ECO:0000256" key="12">
    <source>
        <dbReference type="ARBA" id="ARBA00031311"/>
    </source>
</evidence>
<dbReference type="InterPro" id="IPR029787">
    <property type="entry name" value="Nucleotide_cyclase"/>
</dbReference>
<evidence type="ECO:0000256" key="15">
    <source>
        <dbReference type="ARBA" id="ARBA00051114"/>
    </source>
</evidence>
<dbReference type="SMART" id="SM00052">
    <property type="entry name" value="EAL"/>
    <property type="match status" value="1"/>
</dbReference>
<dbReference type="GO" id="GO:0071111">
    <property type="term" value="F:cyclic-guanylate-specific phosphodiesterase activity"/>
    <property type="evidence" value="ECO:0007669"/>
    <property type="project" value="UniProtKB-EC"/>
</dbReference>
<comment type="catalytic activity">
    <reaction evidence="13">
        <text>2 GTP = 3',3'-c-di-GMP + 2 diphosphate</text>
        <dbReference type="Rhea" id="RHEA:24898"/>
        <dbReference type="ChEBI" id="CHEBI:33019"/>
        <dbReference type="ChEBI" id="CHEBI:37565"/>
        <dbReference type="ChEBI" id="CHEBI:58805"/>
        <dbReference type="EC" id="2.7.7.65"/>
    </reaction>
</comment>
<dbReference type="FunFam" id="3.20.20.450:FF:000001">
    <property type="entry name" value="Cyclic di-GMP phosphodiesterase yahA"/>
    <property type="match status" value="1"/>
</dbReference>
<keyword evidence="21" id="KW-0418">Kinase</keyword>
<evidence type="ECO:0000259" key="18">
    <source>
        <dbReference type="PROSITE" id="PS50883"/>
    </source>
</evidence>
<dbReference type="Gene3D" id="3.30.70.270">
    <property type="match status" value="1"/>
</dbReference>
<dbReference type="EC" id="2.7.7.65" evidence="8"/>
<dbReference type="GO" id="GO:0016020">
    <property type="term" value="C:membrane"/>
    <property type="evidence" value="ECO:0007669"/>
    <property type="project" value="UniProtKB-UniRule"/>
</dbReference>
<evidence type="ECO:0000256" key="2">
    <source>
        <dbReference type="ARBA" id="ARBA00004665"/>
    </source>
</evidence>